<reference evidence="2 3" key="1">
    <citation type="submission" date="2011-02" db="EMBL/GenBank/DDBJ databases">
        <title>The Genome Sequence of Sphaeroforma arctica JP610.</title>
        <authorList>
            <consortium name="The Broad Institute Genome Sequencing Platform"/>
            <person name="Russ C."/>
            <person name="Cuomo C."/>
            <person name="Young S.K."/>
            <person name="Zeng Q."/>
            <person name="Gargeya S."/>
            <person name="Alvarado L."/>
            <person name="Berlin A."/>
            <person name="Chapman S.B."/>
            <person name="Chen Z."/>
            <person name="Freedman E."/>
            <person name="Gellesch M."/>
            <person name="Goldberg J."/>
            <person name="Griggs A."/>
            <person name="Gujja S."/>
            <person name="Heilman E."/>
            <person name="Heiman D."/>
            <person name="Howarth C."/>
            <person name="Mehta T."/>
            <person name="Neiman D."/>
            <person name="Pearson M."/>
            <person name="Roberts A."/>
            <person name="Saif S."/>
            <person name="Shea T."/>
            <person name="Shenoy N."/>
            <person name="Sisk P."/>
            <person name="Stolte C."/>
            <person name="Sykes S."/>
            <person name="White J."/>
            <person name="Yandava C."/>
            <person name="Burger G."/>
            <person name="Gray M.W."/>
            <person name="Holland P.W.H."/>
            <person name="King N."/>
            <person name="Lang F.B.F."/>
            <person name="Roger A.J."/>
            <person name="Ruiz-Trillo I."/>
            <person name="Haas B."/>
            <person name="Nusbaum C."/>
            <person name="Birren B."/>
        </authorList>
    </citation>
    <scope>NUCLEOTIDE SEQUENCE [LARGE SCALE GENOMIC DNA]</scope>
    <source>
        <strain evidence="2 3">JP610</strain>
    </source>
</reference>
<protein>
    <submittedName>
        <fullName evidence="2">Uncharacterized protein</fullName>
    </submittedName>
</protein>
<evidence type="ECO:0000313" key="2">
    <source>
        <dbReference type="EMBL" id="KNC79118.1"/>
    </source>
</evidence>
<sequence>MLFIVSASLETQAQTIKEEQICTELTTSDLAHMYLQQDDLETIDAIIKSEFPSEDAKTESILDCEETDPPVEEYTTPLRISKKKGTPPSEDSRGLLSNGGKTATQPNPGPRDAGEHLGPSASNKRYYSAAPGTLSGYTNRRRQQTGLPGALKPVV</sequence>
<accession>A0A0L0FT48</accession>
<feature type="compositionally biased region" description="Acidic residues" evidence="1">
    <location>
        <begin position="62"/>
        <end position="71"/>
    </location>
</feature>
<keyword evidence="3" id="KW-1185">Reference proteome</keyword>
<feature type="region of interest" description="Disordered" evidence="1">
    <location>
        <begin position="51"/>
        <end position="155"/>
    </location>
</feature>
<proteinExistence type="predicted"/>
<gene>
    <name evidence="2" type="ORF">SARC_08485</name>
</gene>
<name>A0A0L0FT48_9EUKA</name>
<dbReference type="RefSeq" id="XP_014153020.1">
    <property type="nucleotide sequence ID" value="XM_014297545.1"/>
</dbReference>
<dbReference type="GeneID" id="25908989"/>
<evidence type="ECO:0000313" key="3">
    <source>
        <dbReference type="Proteomes" id="UP000054560"/>
    </source>
</evidence>
<dbReference type="AlphaFoldDB" id="A0A0L0FT48"/>
<dbReference type="Proteomes" id="UP000054560">
    <property type="component" value="Unassembled WGS sequence"/>
</dbReference>
<evidence type="ECO:0000256" key="1">
    <source>
        <dbReference type="SAM" id="MobiDB-lite"/>
    </source>
</evidence>
<organism evidence="2 3">
    <name type="scientific">Sphaeroforma arctica JP610</name>
    <dbReference type="NCBI Taxonomy" id="667725"/>
    <lineage>
        <taxon>Eukaryota</taxon>
        <taxon>Ichthyosporea</taxon>
        <taxon>Ichthyophonida</taxon>
        <taxon>Sphaeroforma</taxon>
    </lineage>
</organism>
<dbReference type="EMBL" id="KQ242363">
    <property type="protein sequence ID" value="KNC79118.1"/>
    <property type="molecule type" value="Genomic_DNA"/>
</dbReference>